<dbReference type="OrthoDB" id="7449775at2759"/>
<evidence type="ECO:0000313" key="2">
    <source>
        <dbReference type="Proteomes" id="UP000774326"/>
    </source>
</evidence>
<reference evidence="1" key="2">
    <citation type="submission" date="2021-01" db="EMBL/GenBank/DDBJ databases">
        <authorList>
            <person name="Schikora-Tamarit M.A."/>
        </authorList>
    </citation>
    <scope>NUCLEOTIDE SEQUENCE</scope>
    <source>
        <strain evidence="1">CBS2887</strain>
    </source>
</reference>
<gene>
    <name evidence="1" type="ORF">WICPIJ_007753</name>
</gene>
<accession>A0A9P8PZY2</accession>
<evidence type="ECO:0000313" key="1">
    <source>
        <dbReference type="EMBL" id="KAH3681292.1"/>
    </source>
</evidence>
<dbReference type="Proteomes" id="UP000774326">
    <property type="component" value="Unassembled WGS sequence"/>
</dbReference>
<name>A0A9P8PZY2_WICPI</name>
<dbReference type="EMBL" id="JAEUBG010004491">
    <property type="protein sequence ID" value="KAH3681292.1"/>
    <property type="molecule type" value="Genomic_DNA"/>
</dbReference>
<reference evidence="1" key="1">
    <citation type="journal article" date="2021" name="Open Biol.">
        <title>Shared evolutionary footprints suggest mitochondrial oxidative damage underlies multiple complex I losses in fungi.</title>
        <authorList>
            <person name="Schikora-Tamarit M.A."/>
            <person name="Marcet-Houben M."/>
            <person name="Nosek J."/>
            <person name="Gabaldon T."/>
        </authorList>
    </citation>
    <scope>NUCLEOTIDE SEQUENCE</scope>
    <source>
        <strain evidence="1">CBS2887</strain>
    </source>
</reference>
<sequence>MEMTSLAPLSNKVSAALTKVPQVSAISSIRIQILSVTSPTRTILDTSLAFWRSLWIKAKFKSNLSAVEATLLAPPASGETKMAFFKSMLCFKYSKTDGSAYKLSTGMVKNPWI</sequence>
<protein>
    <submittedName>
        <fullName evidence="1">Uncharacterized protein</fullName>
    </submittedName>
</protein>
<proteinExistence type="predicted"/>
<comment type="caution">
    <text evidence="1">The sequence shown here is derived from an EMBL/GenBank/DDBJ whole genome shotgun (WGS) entry which is preliminary data.</text>
</comment>
<keyword evidence="2" id="KW-1185">Reference proteome</keyword>
<dbReference type="AlphaFoldDB" id="A0A9P8PZY2"/>
<organism evidence="1 2">
    <name type="scientific">Wickerhamomyces pijperi</name>
    <name type="common">Yeast</name>
    <name type="synonym">Pichia pijperi</name>
    <dbReference type="NCBI Taxonomy" id="599730"/>
    <lineage>
        <taxon>Eukaryota</taxon>
        <taxon>Fungi</taxon>
        <taxon>Dikarya</taxon>
        <taxon>Ascomycota</taxon>
        <taxon>Saccharomycotina</taxon>
        <taxon>Saccharomycetes</taxon>
        <taxon>Phaffomycetales</taxon>
        <taxon>Wickerhamomycetaceae</taxon>
        <taxon>Wickerhamomyces</taxon>
    </lineage>
</organism>